<organism evidence="1 2">
    <name type="scientific">Mycolicibacterium iranicum</name>
    <name type="common">Mycobacterium iranicum</name>
    <dbReference type="NCBI Taxonomy" id="912594"/>
    <lineage>
        <taxon>Bacteria</taxon>
        <taxon>Bacillati</taxon>
        <taxon>Actinomycetota</taxon>
        <taxon>Actinomycetes</taxon>
        <taxon>Mycobacteriales</taxon>
        <taxon>Mycobacteriaceae</taxon>
        <taxon>Mycolicibacterium</taxon>
    </lineage>
</organism>
<dbReference type="EMBL" id="LQPC01000020">
    <property type="protein sequence ID" value="ORV90616.1"/>
    <property type="molecule type" value="Genomic_DNA"/>
</dbReference>
<dbReference type="Pfam" id="PF07849">
    <property type="entry name" value="DUF1641"/>
    <property type="match status" value="1"/>
</dbReference>
<sequence>MRFSAGGRLVANGHVVEASPADLLRERLDDPAVAASLNSLLDHADLLAVLLAGLDGMVRRGDEISETLASAVGELRGPATSLPGLDRARAEFGSVDVASLVVSLAGLTRALVDTMPVLNKLLHSPLADPRAAEVLADIGAALVEGELAAQSDPGRPKGLFGLWRVSKDKDINRGLGFLIHVARAFGRQLPD</sequence>
<comment type="caution">
    <text evidence="1">The sequence shown here is derived from an EMBL/GenBank/DDBJ whole genome shotgun (WGS) entry which is preliminary data.</text>
</comment>
<accession>A0A1X1WVE4</accession>
<evidence type="ECO:0008006" key="3">
    <source>
        <dbReference type="Google" id="ProtNLM"/>
    </source>
</evidence>
<dbReference type="PANTHER" id="PTHR39180:SF2">
    <property type="entry name" value="DUF1641 DOMAIN-CONTAINING PROTEIN"/>
    <property type="match status" value="1"/>
</dbReference>
<protein>
    <recommendedName>
        <fullName evidence="3">DUF1641 domain-containing protein</fullName>
    </recommendedName>
</protein>
<dbReference type="PANTHER" id="PTHR39180">
    <property type="match status" value="1"/>
</dbReference>
<proteinExistence type="predicted"/>
<reference evidence="1 2" key="1">
    <citation type="submission" date="2016-01" db="EMBL/GenBank/DDBJ databases">
        <title>The new phylogeny of the genus Mycobacterium.</title>
        <authorList>
            <person name="Tarcisio F."/>
            <person name="Conor M."/>
            <person name="Antonella G."/>
            <person name="Elisabetta G."/>
            <person name="Giulia F.S."/>
            <person name="Sara T."/>
            <person name="Anna F."/>
            <person name="Clotilde B."/>
            <person name="Roberto B."/>
            <person name="Veronica D.S."/>
            <person name="Fabio R."/>
            <person name="Monica P."/>
            <person name="Olivier J."/>
            <person name="Enrico T."/>
            <person name="Nicola S."/>
        </authorList>
    </citation>
    <scope>NUCLEOTIDE SEQUENCE [LARGE SCALE GENOMIC DNA]</scope>
    <source>
        <strain evidence="1 2">DSM 45541</strain>
    </source>
</reference>
<dbReference type="Proteomes" id="UP000193622">
    <property type="component" value="Unassembled WGS sequence"/>
</dbReference>
<evidence type="ECO:0000313" key="1">
    <source>
        <dbReference type="EMBL" id="ORV90616.1"/>
    </source>
</evidence>
<gene>
    <name evidence="1" type="ORF">AWC12_07130</name>
</gene>
<dbReference type="InterPro" id="IPR012440">
    <property type="entry name" value="DUF1641"/>
</dbReference>
<name>A0A1X1WVE4_MYCIR</name>
<dbReference type="AlphaFoldDB" id="A0A1X1WVE4"/>
<evidence type="ECO:0000313" key="2">
    <source>
        <dbReference type="Proteomes" id="UP000193622"/>
    </source>
</evidence>